<proteinExistence type="predicted"/>
<evidence type="ECO:0000313" key="1">
    <source>
        <dbReference type="EMBL" id="WZG08284.1"/>
    </source>
</evidence>
<keyword evidence="2" id="KW-1185">Reference proteome</keyword>
<accession>A0ABZ2W8H5</accession>
<dbReference type="RefSeq" id="WP_341636715.1">
    <property type="nucleotide sequence ID" value="NZ_CP133006.1"/>
</dbReference>
<name>A0ABZ2W8H5_9STAP</name>
<dbReference type="Pfam" id="PF16993">
    <property type="entry name" value="Asp1"/>
    <property type="match status" value="1"/>
</dbReference>
<dbReference type="InterPro" id="IPR022372">
    <property type="entry name" value="Accessory_SS_Asp1"/>
</dbReference>
<sequence length="521" mass="62037">MKYFIPAWYNNGNWWEDKTTPYYSKTLVKEFDDMISLMNMYMKNDVDFKALVLNYYPDLRIFLHRHNLYEANYWSLFDEIQGFHHCTPHPIDYRELQWPEETEFIYTPYLIRCVTSSTTYSNIYFNQYGYMIWIESYKDKVRQHRYIFDDRGFLSAVLNFDKSGQPYSQQYMTIDGDSIFTLDLKQGTVKVSKKYYHRFNQQKYDSMELLLQEQIQKYVKAMINEQDNVIIAADERHNMFLSHILEDTPLCFSIFKNRNCPLTPSKLESIERGKYWLVDMLENEASLKIYKDTQRLDTHIMRITPFDAQVLPNKSSQFYETFIGFWIDGLDEVTLQNAFSKICKYVEQNENLRLVLLTEVEESKIPSWFKEEITSVNDRYNKISEDADGIQVLLDDEAERVEIVKLKHVPFESELIEAISTLRVVIDLNEEPDLFLQISSMSAGIPQINMRETDYVKDKINGIVIDNLNEVVAALDYYINHLKNWNYSFAYSIKLVETYASMKIIQRLNRWFEGEQNEAKI</sequence>
<dbReference type="EMBL" id="CP133006">
    <property type="protein sequence ID" value="WZG08284.1"/>
    <property type="molecule type" value="Genomic_DNA"/>
</dbReference>
<reference evidence="1 2" key="1">
    <citation type="journal article" date="2024" name="ISME J.">
        <title>Staphylococcus epidermidis bacteriocin A37 kills natural competitors with a unique mechanism of action.</title>
        <authorList>
            <person name="Puls J.S."/>
            <person name="Winnerling B."/>
            <person name="Power J.J."/>
            <person name="Kruger A.M."/>
            <person name="Brajtenbach D."/>
            <person name="Johnson M."/>
            <person name="Bilici K."/>
            <person name="Camus L."/>
            <person name="Fliesswasser T."/>
            <person name="Schneider T."/>
            <person name="Sahl H.G."/>
            <person name="Ghosal D."/>
            <person name="Kubitscheck U."/>
            <person name="Heilbronner S."/>
            <person name="Grein F."/>
        </authorList>
    </citation>
    <scope>NUCLEOTIDE SEQUENCE [LARGE SCALE GENOMIC DNA]</scope>
    <source>
        <strain evidence="1 2">SCK7</strain>
    </source>
</reference>
<dbReference type="Proteomes" id="UP001468345">
    <property type="component" value="Chromosome"/>
</dbReference>
<protein>
    <submittedName>
        <fullName evidence="1">Accessory Sec system protein Asp1</fullName>
    </submittedName>
</protein>
<evidence type="ECO:0000313" key="2">
    <source>
        <dbReference type="Proteomes" id="UP001468345"/>
    </source>
</evidence>
<organism evidence="1 2">
    <name type="scientific">Staphylococcus casei</name>
    <dbReference type="NCBI Taxonomy" id="201828"/>
    <lineage>
        <taxon>Bacteria</taxon>
        <taxon>Bacillati</taxon>
        <taxon>Bacillota</taxon>
        <taxon>Bacilli</taxon>
        <taxon>Bacillales</taxon>
        <taxon>Staphylococcaceae</taxon>
        <taxon>Staphylococcus</taxon>
    </lineage>
</organism>
<gene>
    <name evidence="1" type="primary">asp1</name>
    <name evidence="1" type="ORF">SHJJP9002_000156</name>
</gene>
<dbReference type="NCBIfam" id="TIGR03713">
    <property type="entry name" value="acc_sec_asp1"/>
    <property type="match status" value="1"/>
</dbReference>